<dbReference type="RefSeq" id="WP_341468393.1">
    <property type="nucleotide sequence ID" value="NZ_CP128399.1"/>
</dbReference>
<proteinExistence type="predicted"/>
<keyword evidence="1" id="KW-0812">Transmembrane</keyword>
<dbReference type="PANTHER" id="PTHR40078">
    <property type="entry name" value="INTEGRAL MEMBRANE PROTEIN-RELATED"/>
    <property type="match status" value="1"/>
</dbReference>
<accession>A0A8T7M1J6</accession>
<reference evidence="3" key="2">
    <citation type="journal article" date="2024" name="Nature">
        <title>Anoxygenic phototroph of the Chloroflexota uses a type I reaction centre.</title>
        <authorList>
            <person name="Tsuji J.M."/>
            <person name="Shaw N.A."/>
            <person name="Nagashima S."/>
            <person name="Venkiteswaran J.J."/>
            <person name="Schiff S.L."/>
            <person name="Watanabe T."/>
            <person name="Fukui M."/>
            <person name="Hanada S."/>
            <person name="Tank M."/>
            <person name="Neufeld J.D."/>
        </authorList>
    </citation>
    <scope>NUCLEOTIDE SEQUENCE</scope>
    <source>
        <strain evidence="3">L227-S17</strain>
    </source>
</reference>
<feature type="transmembrane region" description="Helical" evidence="1">
    <location>
        <begin position="108"/>
        <end position="128"/>
    </location>
</feature>
<organism evidence="2 4">
    <name type="scientific">Candidatus Chlorohelix allophototropha</name>
    <dbReference type="NCBI Taxonomy" id="3003348"/>
    <lineage>
        <taxon>Bacteria</taxon>
        <taxon>Bacillati</taxon>
        <taxon>Chloroflexota</taxon>
        <taxon>Chloroflexia</taxon>
        <taxon>Candidatus Chloroheliales</taxon>
        <taxon>Candidatus Chloroheliaceae</taxon>
        <taxon>Candidatus Chlorohelix</taxon>
    </lineage>
</organism>
<keyword evidence="1" id="KW-1133">Transmembrane helix</keyword>
<dbReference type="EMBL" id="JACATZ010000001">
    <property type="protein sequence ID" value="NWJ44616.1"/>
    <property type="molecule type" value="Genomic_DNA"/>
</dbReference>
<feature type="transmembrane region" description="Helical" evidence="1">
    <location>
        <begin position="47"/>
        <end position="71"/>
    </location>
</feature>
<reference evidence="2 4" key="1">
    <citation type="submission" date="2020-06" db="EMBL/GenBank/DDBJ databases">
        <title>Anoxygenic phototrophic Chloroflexota member uses a Type I reaction center.</title>
        <authorList>
            <person name="Tsuji J.M."/>
            <person name="Shaw N.A."/>
            <person name="Nagashima S."/>
            <person name="Venkiteswaran J."/>
            <person name="Schiff S.L."/>
            <person name="Hanada S."/>
            <person name="Tank M."/>
            <person name="Neufeld J.D."/>
        </authorList>
    </citation>
    <scope>NUCLEOTIDE SEQUENCE [LARGE SCALE GENOMIC DNA]</scope>
    <source>
        <strain evidence="2">L227-S17</strain>
    </source>
</reference>
<dbReference type="EMBL" id="CP128399">
    <property type="protein sequence ID" value="WJW66505.1"/>
    <property type="molecule type" value="Genomic_DNA"/>
</dbReference>
<keyword evidence="1" id="KW-0472">Membrane</keyword>
<gene>
    <name evidence="2" type="ORF">HXX08_01940</name>
    <name evidence="3" type="ORF">OZ401_002308</name>
</gene>
<dbReference type="Pfam" id="PF19700">
    <property type="entry name" value="DUF6198"/>
    <property type="match status" value="1"/>
</dbReference>
<feature type="transmembrane region" description="Helical" evidence="1">
    <location>
        <begin position="12"/>
        <end position="35"/>
    </location>
</feature>
<dbReference type="PANTHER" id="PTHR40078:SF1">
    <property type="entry name" value="INTEGRAL MEMBRANE PROTEIN"/>
    <property type="match status" value="1"/>
</dbReference>
<name>A0A8T7M1J6_9CHLR</name>
<dbReference type="InterPro" id="IPR038750">
    <property type="entry name" value="YczE/YyaS-like"/>
</dbReference>
<sequence>MKSLLNLLWRLLVLNGGLFIFAVGISCSVASNLGLPAWDVLHQGISFHIPLTLGQVIQVSGVVILLIAFWLGEKPGIGSLFNIFFIGFWIDIILKSEILATFSALGLWAQYLLVLACLLFAGIGAGLYTRPALGIGPRDSLMVALVRKTGYRVALIRTMLEILAVLAGWLLGGVVGIGTLAIAFGIGPVVELSYHLFGVKIHRPVNTSASLQDI</sequence>
<dbReference type="AlphaFoldDB" id="A0A8T7M1J6"/>
<dbReference type="Proteomes" id="UP000521676">
    <property type="component" value="Unassembled WGS sequence"/>
</dbReference>
<evidence type="ECO:0000256" key="1">
    <source>
        <dbReference type="SAM" id="Phobius"/>
    </source>
</evidence>
<evidence type="ECO:0000313" key="2">
    <source>
        <dbReference type="EMBL" id="NWJ44616.1"/>
    </source>
</evidence>
<evidence type="ECO:0000313" key="4">
    <source>
        <dbReference type="Proteomes" id="UP000521676"/>
    </source>
</evidence>
<dbReference type="Proteomes" id="UP001431572">
    <property type="component" value="Chromosome 1"/>
</dbReference>
<keyword evidence="5" id="KW-1185">Reference proteome</keyword>
<dbReference type="PROSITE" id="PS51257">
    <property type="entry name" value="PROKAR_LIPOPROTEIN"/>
    <property type="match status" value="1"/>
</dbReference>
<evidence type="ECO:0000313" key="5">
    <source>
        <dbReference type="Proteomes" id="UP001431572"/>
    </source>
</evidence>
<protein>
    <submittedName>
        <fullName evidence="2">Membrane protein</fullName>
    </submittedName>
</protein>
<evidence type="ECO:0000313" key="3">
    <source>
        <dbReference type="EMBL" id="WJW66505.1"/>
    </source>
</evidence>